<dbReference type="InterPro" id="IPR053031">
    <property type="entry name" value="Cuticle_assoc_protein"/>
</dbReference>
<evidence type="ECO:0000256" key="4">
    <source>
        <dbReference type="PROSITE-ProRule" id="PRU00027"/>
    </source>
</evidence>
<feature type="domain" description="BED-type" evidence="6">
    <location>
        <begin position="79"/>
        <end position="138"/>
    </location>
</feature>
<feature type="region of interest" description="Disordered" evidence="5">
    <location>
        <begin position="1"/>
        <end position="76"/>
    </location>
</feature>
<evidence type="ECO:0000256" key="1">
    <source>
        <dbReference type="ARBA" id="ARBA00022723"/>
    </source>
</evidence>
<dbReference type="PANTHER" id="PTHR34396:SF25">
    <property type="entry name" value="BOUNDARY ELEMENT ASSOCIATED FACTOR"/>
    <property type="match status" value="1"/>
</dbReference>
<gene>
    <name evidence="7" type="ORF">RHGRI_034248</name>
</gene>
<dbReference type="GO" id="GO:0008270">
    <property type="term" value="F:zinc ion binding"/>
    <property type="evidence" value="ECO:0007669"/>
    <property type="project" value="UniProtKB-KW"/>
</dbReference>
<feature type="compositionally biased region" description="Acidic residues" evidence="5">
    <location>
        <begin position="42"/>
        <end position="53"/>
    </location>
</feature>
<accession>A0AAV6I3P8</accession>
<evidence type="ECO:0000313" key="8">
    <source>
        <dbReference type="Proteomes" id="UP000823749"/>
    </source>
</evidence>
<dbReference type="Pfam" id="PF02892">
    <property type="entry name" value="zf-BED"/>
    <property type="match status" value="1"/>
</dbReference>
<keyword evidence="8" id="KW-1185">Reference proteome</keyword>
<evidence type="ECO:0000256" key="5">
    <source>
        <dbReference type="SAM" id="MobiDB-lite"/>
    </source>
</evidence>
<dbReference type="SUPFAM" id="SSF57667">
    <property type="entry name" value="beta-beta-alpha zinc fingers"/>
    <property type="match status" value="1"/>
</dbReference>
<dbReference type="GO" id="GO:1990837">
    <property type="term" value="F:sequence-specific double-stranded DNA binding"/>
    <property type="evidence" value="ECO:0007669"/>
    <property type="project" value="TreeGrafter"/>
</dbReference>
<dbReference type="EMBL" id="JACTNZ010000012">
    <property type="protein sequence ID" value="KAG5521964.1"/>
    <property type="molecule type" value="Genomic_DNA"/>
</dbReference>
<proteinExistence type="predicted"/>
<dbReference type="InterPro" id="IPR036236">
    <property type="entry name" value="Znf_C2H2_sf"/>
</dbReference>
<comment type="caution">
    <text evidence="7">The sequence shown here is derived from an EMBL/GenBank/DDBJ whole genome shotgun (WGS) entry which is preliminary data.</text>
</comment>
<feature type="compositionally biased region" description="Low complexity" evidence="5">
    <location>
        <begin position="16"/>
        <end position="27"/>
    </location>
</feature>
<dbReference type="PANTHER" id="PTHR34396">
    <property type="entry name" value="OS03G0264950 PROTEIN-RELATED"/>
    <property type="match status" value="1"/>
</dbReference>
<dbReference type="GO" id="GO:0005634">
    <property type="term" value="C:nucleus"/>
    <property type="evidence" value="ECO:0007669"/>
    <property type="project" value="TreeGrafter"/>
</dbReference>
<keyword evidence="3" id="KW-0862">Zinc</keyword>
<dbReference type="AlphaFoldDB" id="A0AAV6I3P8"/>
<sequence>MSTPRDHSASSSQHNVVSTVVSSIVSTLPPKPSIGPTLGDNINEDVDGEEDKDGGENGGGGDKGGGGGKGINQWKPLSKGTAPCWQHFDKGEINGKVKAKCHYCKKLLAANTKNGTKALNEHYERCPRRKVADSSQKVLTQSFMTGDGKKSLKLILSTKILLGESLLA</sequence>
<keyword evidence="2 4" id="KW-0863">Zinc-finger</keyword>
<evidence type="ECO:0000256" key="3">
    <source>
        <dbReference type="ARBA" id="ARBA00022833"/>
    </source>
</evidence>
<name>A0AAV6I3P8_9ERIC</name>
<evidence type="ECO:0000256" key="2">
    <source>
        <dbReference type="ARBA" id="ARBA00022771"/>
    </source>
</evidence>
<evidence type="ECO:0000259" key="6">
    <source>
        <dbReference type="PROSITE" id="PS50808"/>
    </source>
</evidence>
<protein>
    <recommendedName>
        <fullName evidence="6">BED-type domain-containing protein</fullName>
    </recommendedName>
</protein>
<dbReference type="GO" id="GO:0006357">
    <property type="term" value="P:regulation of transcription by RNA polymerase II"/>
    <property type="evidence" value="ECO:0007669"/>
    <property type="project" value="TreeGrafter"/>
</dbReference>
<dbReference type="PROSITE" id="PS50808">
    <property type="entry name" value="ZF_BED"/>
    <property type="match status" value="1"/>
</dbReference>
<reference evidence="7" key="1">
    <citation type="submission" date="2020-08" db="EMBL/GenBank/DDBJ databases">
        <title>Plant Genome Project.</title>
        <authorList>
            <person name="Zhang R.-G."/>
        </authorList>
    </citation>
    <scope>NUCLEOTIDE SEQUENCE</scope>
    <source>
        <strain evidence="7">WSP0</strain>
        <tissue evidence="7">Leaf</tissue>
    </source>
</reference>
<evidence type="ECO:0000313" key="7">
    <source>
        <dbReference type="EMBL" id="KAG5521964.1"/>
    </source>
</evidence>
<feature type="compositionally biased region" description="Gly residues" evidence="5">
    <location>
        <begin position="56"/>
        <end position="70"/>
    </location>
</feature>
<dbReference type="SMART" id="SM00614">
    <property type="entry name" value="ZnF_BED"/>
    <property type="match status" value="1"/>
</dbReference>
<keyword evidence="1" id="KW-0479">Metal-binding</keyword>
<dbReference type="InterPro" id="IPR003656">
    <property type="entry name" value="Znf_BED"/>
</dbReference>
<organism evidence="7 8">
    <name type="scientific">Rhododendron griersonianum</name>
    <dbReference type="NCBI Taxonomy" id="479676"/>
    <lineage>
        <taxon>Eukaryota</taxon>
        <taxon>Viridiplantae</taxon>
        <taxon>Streptophyta</taxon>
        <taxon>Embryophyta</taxon>
        <taxon>Tracheophyta</taxon>
        <taxon>Spermatophyta</taxon>
        <taxon>Magnoliopsida</taxon>
        <taxon>eudicotyledons</taxon>
        <taxon>Gunneridae</taxon>
        <taxon>Pentapetalae</taxon>
        <taxon>asterids</taxon>
        <taxon>Ericales</taxon>
        <taxon>Ericaceae</taxon>
        <taxon>Ericoideae</taxon>
        <taxon>Rhodoreae</taxon>
        <taxon>Rhododendron</taxon>
    </lineage>
</organism>
<dbReference type="Proteomes" id="UP000823749">
    <property type="component" value="Chromosome 12"/>
</dbReference>